<evidence type="ECO:0000259" key="14">
    <source>
        <dbReference type="SMART" id="SM01119"/>
    </source>
</evidence>
<dbReference type="InterPro" id="IPR001608">
    <property type="entry name" value="Ala_racemase_N"/>
</dbReference>
<evidence type="ECO:0000313" key="15">
    <source>
        <dbReference type="EMBL" id="KAB8206661.1"/>
    </source>
</evidence>
<proteinExistence type="inferred from homology"/>
<organism evidence="15 16">
    <name type="scientific">Aspergillus parasiticus</name>
    <dbReference type="NCBI Taxonomy" id="5067"/>
    <lineage>
        <taxon>Eukaryota</taxon>
        <taxon>Fungi</taxon>
        <taxon>Dikarya</taxon>
        <taxon>Ascomycota</taxon>
        <taxon>Pezizomycotina</taxon>
        <taxon>Eurotiomycetes</taxon>
        <taxon>Eurotiomycetidae</taxon>
        <taxon>Eurotiales</taxon>
        <taxon>Aspergillaceae</taxon>
        <taxon>Aspergillus</taxon>
        <taxon>Aspergillus subgen. Circumdati</taxon>
    </lineage>
</organism>
<evidence type="ECO:0000256" key="11">
    <source>
        <dbReference type="ARBA" id="ARBA00066349"/>
    </source>
</evidence>
<comment type="function">
    <text evidence="10">Catalyzes the conversion of D-serine to pyruvate and ammonia. May play a role in D-serine detoxification.</text>
</comment>
<dbReference type="PANTHER" id="PTHR28004:SF2">
    <property type="entry name" value="D-SERINE DEHYDRATASE"/>
    <property type="match status" value="1"/>
</dbReference>
<keyword evidence="4" id="KW-0216">Detoxification</keyword>
<evidence type="ECO:0000313" key="16">
    <source>
        <dbReference type="Proteomes" id="UP000326532"/>
    </source>
</evidence>
<dbReference type="PANTHER" id="PTHR28004">
    <property type="entry name" value="ZGC:162816-RELATED"/>
    <property type="match status" value="1"/>
</dbReference>
<dbReference type="GO" id="GO:0008721">
    <property type="term" value="F:D-serine ammonia-lyase activity"/>
    <property type="evidence" value="ECO:0007669"/>
    <property type="project" value="UniProtKB-EC"/>
</dbReference>
<dbReference type="OMA" id="WPRFYGW"/>
<dbReference type="AlphaFoldDB" id="A0A5N6DNE4"/>
<dbReference type="SMART" id="SM01119">
    <property type="entry name" value="D-ser_dehydrat"/>
    <property type="match status" value="1"/>
</dbReference>
<dbReference type="Pfam" id="PF14031">
    <property type="entry name" value="D-ser_dehydrat"/>
    <property type="match status" value="1"/>
</dbReference>
<dbReference type="Proteomes" id="UP000326532">
    <property type="component" value="Unassembled WGS sequence"/>
</dbReference>
<evidence type="ECO:0000256" key="1">
    <source>
        <dbReference type="ARBA" id="ARBA00001933"/>
    </source>
</evidence>
<comment type="similarity">
    <text evidence="3">Belongs to the DSD1 family.</text>
</comment>
<dbReference type="Pfam" id="PF01168">
    <property type="entry name" value="Ala_racemase_N"/>
    <property type="match status" value="1"/>
</dbReference>
<dbReference type="InterPro" id="IPR026956">
    <property type="entry name" value="D-ser_dehydrat-like_dom"/>
</dbReference>
<protein>
    <recommendedName>
        <fullName evidence="12">D-serine dehydratase</fullName>
        <ecNumber evidence="11">4.3.1.18</ecNumber>
    </recommendedName>
    <alternativeName>
        <fullName evidence="13">D-serine deaminase</fullName>
    </alternativeName>
</protein>
<evidence type="ECO:0000256" key="3">
    <source>
        <dbReference type="ARBA" id="ARBA00005323"/>
    </source>
</evidence>
<comment type="catalytic activity">
    <reaction evidence="9">
        <text>D-serine = pyruvate + NH4(+)</text>
        <dbReference type="Rhea" id="RHEA:13977"/>
        <dbReference type="ChEBI" id="CHEBI:15361"/>
        <dbReference type="ChEBI" id="CHEBI:28938"/>
        <dbReference type="ChEBI" id="CHEBI:35247"/>
        <dbReference type="EC" id="4.3.1.18"/>
    </reaction>
    <physiologicalReaction direction="left-to-right" evidence="9">
        <dbReference type="Rhea" id="RHEA:13978"/>
    </physiologicalReaction>
</comment>
<dbReference type="VEuPathDB" id="FungiDB:BDV34DRAFT_224404"/>
<evidence type="ECO:0000256" key="2">
    <source>
        <dbReference type="ARBA" id="ARBA00001947"/>
    </source>
</evidence>
<dbReference type="EMBL" id="ML734962">
    <property type="protein sequence ID" value="KAB8206661.1"/>
    <property type="molecule type" value="Genomic_DNA"/>
</dbReference>
<dbReference type="InterPro" id="IPR042208">
    <property type="entry name" value="D-ser_dehydrat-like_sf"/>
</dbReference>
<comment type="cofactor">
    <cofactor evidence="1">
        <name>pyridoxal 5'-phosphate</name>
        <dbReference type="ChEBI" id="CHEBI:597326"/>
    </cofactor>
</comment>
<evidence type="ECO:0000256" key="6">
    <source>
        <dbReference type="ARBA" id="ARBA00022833"/>
    </source>
</evidence>
<dbReference type="SUPFAM" id="SSF51419">
    <property type="entry name" value="PLP-binding barrel"/>
    <property type="match status" value="1"/>
</dbReference>
<feature type="domain" description="D-serine dehydratase-like" evidence="14">
    <location>
        <begin position="279"/>
        <end position="383"/>
    </location>
</feature>
<evidence type="ECO:0000256" key="5">
    <source>
        <dbReference type="ARBA" id="ARBA00022723"/>
    </source>
</evidence>
<keyword evidence="6" id="KW-0862">Zinc</keyword>
<dbReference type="Gene3D" id="2.40.37.20">
    <property type="entry name" value="D-serine dehydratase-like domain"/>
    <property type="match status" value="1"/>
</dbReference>
<gene>
    <name evidence="15" type="ORF">BDV34DRAFT_224404</name>
</gene>
<dbReference type="GO" id="GO:0009636">
    <property type="term" value="P:response to toxic substance"/>
    <property type="evidence" value="ECO:0007669"/>
    <property type="project" value="UniProtKB-KW"/>
</dbReference>
<evidence type="ECO:0000256" key="12">
    <source>
        <dbReference type="ARBA" id="ARBA00069616"/>
    </source>
</evidence>
<reference evidence="15 16" key="1">
    <citation type="submission" date="2019-04" db="EMBL/GenBank/DDBJ databases">
        <title>Fungal friends and foes A comparative genomics study of 23 Aspergillus species from section Flavi.</title>
        <authorList>
            <consortium name="DOE Joint Genome Institute"/>
            <person name="Kjaerbolling I."/>
            <person name="Vesth T.C."/>
            <person name="Frisvad J.C."/>
            <person name="Nybo J.L."/>
            <person name="Theobald S."/>
            <person name="Kildgaard S."/>
            <person name="Petersen T.I."/>
            <person name="Kuo A."/>
            <person name="Sato A."/>
            <person name="Lyhne E.K."/>
            <person name="Kogle M.E."/>
            <person name="Wiebenga A."/>
            <person name="Kun R.S."/>
            <person name="Lubbers R.J."/>
            <person name="Makela M.R."/>
            <person name="Barry K."/>
            <person name="Chovatia M."/>
            <person name="Clum A."/>
            <person name="Daum C."/>
            <person name="Haridas S."/>
            <person name="He G."/>
            <person name="LaButti K."/>
            <person name="Lipzen A."/>
            <person name="Mondo S."/>
            <person name="Pangilinan J."/>
            <person name="Riley R."/>
            <person name="Salamov A."/>
            <person name="Simmons B.A."/>
            <person name="Magnuson J.K."/>
            <person name="Henrissat B."/>
            <person name="Mortensen U.H."/>
            <person name="Larsen T.O."/>
            <person name="De vries R.P."/>
            <person name="Grigoriev I.V."/>
            <person name="Machida M."/>
            <person name="Baker S.E."/>
            <person name="Andersen M.R."/>
        </authorList>
    </citation>
    <scope>NUCLEOTIDE SEQUENCE [LARGE SCALE GENOMIC DNA]</scope>
    <source>
        <strain evidence="15 16">CBS 117618</strain>
    </source>
</reference>
<keyword evidence="16" id="KW-1185">Reference proteome</keyword>
<evidence type="ECO:0000256" key="4">
    <source>
        <dbReference type="ARBA" id="ARBA00022575"/>
    </source>
</evidence>
<evidence type="ECO:0000256" key="7">
    <source>
        <dbReference type="ARBA" id="ARBA00022898"/>
    </source>
</evidence>
<name>A0A5N6DNE4_ASPPA</name>
<dbReference type="Gene3D" id="3.20.20.10">
    <property type="entry name" value="Alanine racemase"/>
    <property type="match status" value="1"/>
</dbReference>
<dbReference type="GO" id="GO:0046872">
    <property type="term" value="F:metal ion binding"/>
    <property type="evidence" value="ECO:0007669"/>
    <property type="project" value="UniProtKB-KW"/>
</dbReference>
<dbReference type="GO" id="GO:0036088">
    <property type="term" value="P:D-serine catabolic process"/>
    <property type="evidence" value="ECO:0007669"/>
    <property type="project" value="TreeGrafter"/>
</dbReference>
<dbReference type="FunFam" id="3.20.20.10:FF:000016">
    <property type="entry name" value="D-serine dehydratase"/>
    <property type="match status" value="1"/>
</dbReference>
<dbReference type="InterPro" id="IPR029066">
    <property type="entry name" value="PLP-binding_barrel"/>
</dbReference>
<evidence type="ECO:0000256" key="10">
    <source>
        <dbReference type="ARBA" id="ARBA00055764"/>
    </source>
</evidence>
<comment type="cofactor">
    <cofactor evidence="2">
        <name>Zn(2+)</name>
        <dbReference type="ChEBI" id="CHEBI:29105"/>
    </cofactor>
</comment>
<accession>A0A5N6DNE4</accession>
<keyword evidence="5" id="KW-0479">Metal-binding</keyword>
<dbReference type="InterPro" id="IPR051466">
    <property type="entry name" value="D-amino_acid_metab_enzyme"/>
</dbReference>
<evidence type="ECO:0000256" key="9">
    <source>
        <dbReference type="ARBA" id="ARBA00051198"/>
    </source>
</evidence>
<dbReference type="EC" id="4.3.1.18" evidence="11"/>
<keyword evidence="8" id="KW-0456">Lyase</keyword>
<evidence type="ECO:0000256" key="13">
    <source>
        <dbReference type="ARBA" id="ARBA00075219"/>
    </source>
</evidence>
<keyword evidence="7" id="KW-0663">Pyridoxal phosphate</keyword>
<sequence length="398" mass="43986">MDISLQTHRSYVDRPISRLPTPAFVLSRPIIESNIKRLLNDVSQLGISFRPHVKTLKSIEVTRMMLEGGKHRKIVASTVCEIEGALPLVTEGVLDECLYGMPITGSVLPRLVKIGRSVKILLMIDNEQQVEILERFSLENPGLGIWDVFIKVDVGSHRAGLMNSSPRLRRLIERAESSFAVSIYGFYCHAGHSYGCRDRESVDAVLQSELDGVLAASQMVPSTDRSFVLSIGSTPAAHAIKAIKDRILKRCIIELHAGNFPALDLQQVCTGLVSRADQAARILTDVCSVYPERNEALVNAGAIALSRETSSIPGFGQVVEQPDWHVVRLSQEHGILGLPSDGQPVSEGKQNVGDVFRVGQRVSLYCQHVCITAAAFHVYYVVDENDIVRDTWIPWKGW</sequence>
<evidence type="ECO:0000256" key="8">
    <source>
        <dbReference type="ARBA" id="ARBA00023239"/>
    </source>
</evidence>